<dbReference type="InterPro" id="IPR001680">
    <property type="entry name" value="WD40_rpt"/>
</dbReference>
<keyword evidence="1 3" id="KW-0853">WD repeat</keyword>
<dbReference type="Gene3D" id="2.130.10.10">
    <property type="entry name" value="YVTN repeat-like/Quinoprotein amine dehydrogenase"/>
    <property type="match status" value="2"/>
</dbReference>
<dbReference type="InterPro" id="IPR006594">
    <property type="entry name" value="LisH"/>
</dbReference>
<dbReference type="InterPro" id="IPR051350">
    <property type="entry name" value="WD_repeat-ST_regulator"/>
</dbReference>
<evidence type="ECO:0000256" key="3">
    <source>
        <dbReference type="PROSITE-ProRule" id="PRU00221"/>
    </source>
</evidence>
<dbReference type="PANTHER" id="PTHR22838:SF0">
    <property type="entry name" value="WD REPEAT-CONTAINING PROTEIN 26"/>
    <property type="match status" value="1"/>
</dbReference>
<dbReference type="SMART" id="SM00320">
    <property type="entry name" value="WD40"/>
    <property type="match status" value="4"/>
</dbReference>
<dbReference type="GO" id="GO:0034657">
    <property type="term" value="C:GID complex"/>
    <property type="evidence" value="ECO:0007669"/>
    <property type="project" value="TreeGrafter"/>
</dbReference>
<keyword evidence="2" id="KW-0677">Repeat</keyword>
<feature type="repeat" description="WD" evidence="3">
    <location>
        <begin position="612"/>
        <end position="644"/>
    </location>
</feature>
<dbReference type="SUPFAM" id="SSF50978">
    <property type="entry name" value="WD40 repeat-like"/>
    <property type="match status" value="1"/>
</dbReference>
<dbReference type="PROSITE" id="PS50082">
    <property type="entry name" value="WD_REPEATS_2"/>
    <property type="match status" value="2"/>
</dbReference>
<evidence type="ECO:0000256" key="2">
    <source>
        <dbReference type="ARBA" id="ARBA00022737"/>
    </source>
</evidence>
<organism evidence="4">
    <name type="scientific">Strongyloides stercoralis</name>
    <name type="common">Threadworm</name>
    <dbReference type="NCBI Taxonomy" id="6248"/>
    <lineage>
        <taxon>Eukaryota</taxon>
        <taxon>Metazoa</taxon>
        <taxon>Ecdysozoa</taxon>
        <taxon>Nematoda</taxon>
        <taxon>Chromadorea</taxon>
        <taxon>Rhabditida</taxon>
        <taxon>Tylenchina</taxon>
        <taxon>Panagrolaimomorpha</taxon>
        <taxon>Strongyloidoidea</taxon>
        <taxon>Strongyloididae</taxon>
        <taxon>Strongyloides</taxon>
    </lineage>
</organism>
<dbReference type="InterPro" id="IPR036322">
    <property type="entry name" value="WD40_repeat_dom_sf"/>
</dbReference>
<dbReference type="InterPro" id="IPR015943">
    <property type="entry name" value="WD40/YVTN_repeat-like_dom_sf"/>
</dbReference>
<sequence>MPLFKLIISNVDINNGCLFKNTLLRKHKSMLKVKFKKEIKKAKRSYCENKGPVKEEEKDIVMTADVGITELNDTINSNNLIELLKKNQFRFDEILIKKEDKGIDNDKYKIRTTEKKLLSTTEKSTIRVIGQYLFNLGLLESCDALMKESGCSVEDTRAIALREYIVKGYWDESIAILDDMNEVFKSDEQKLELKILLLEEKIKEQIIHGDYCLAFRTLQTEYPSDPRLSKRKIDFVKIMIENKYSDKISCWCDDGYEQYNKNVQEERRELISDIQTLLEPDFLLPPHRLSELLKQSVKNQSEDCMYHIDDNVTSSSINNSLIYNHKCSFDEFPGHIRTVLHHNYNEILAIEFSPCGKYLATTGRTRTSSIYTINDDGSFGGELKLAFPSTIIGGGCLSWSSNSECLAIASLDDDKSGVFVYSAKTGYLLRQIWSLPESNEAFTLVSFFPKDNSSRLAFADLKGHFYVADFELDHNLRYDVIDGFRMRALICLSDDCSVIAADTHNRIRKYTFDISENHSPKGETLMTFDSPIIHMVIDRSEKFLLVTTRTAGHRIINIETRQNVGTYYGAHITNCIITSCYGGPQDEFIASGSEDNKVVIWNRKKAEPLLYLNGHSKMVNSVSWNSVNPYMLASAGDDGTVIIWTPKRMIPLSGEDHIQYMEGTRVPSDKWTKTKKKSIENNGKSKPDYFTSEFYGPEW</sequence>
<accession>A0A0K0ESL3</accession>
<evidence type="ECO:0000256" key="1">
    <source>
        <dbReference type="ARBA" id="ARBA00022574"/>
    </source>
</evidence>
<dbReference type="PANTHER" id="PTHR22838">
    <property type="entry name" value="WD REPEAT PROTEIN 26-RELATED"/>
    <property type="match status" value="1"/>
</dbReference>
<dbReference type="STRING" id="6248.A0A0K0ESL3"/>
<feature type="repeat" description="WD" evidence="3">
    <location>
        <begin position="584"/>
        <end position="611"/>
    </location>
</feature>
<name>A0A0K0ESL3_STRER</name>
<dbReference type="PROSITE" id="PS50294">
    <property type="entry name" value="WD_REPEATS_REGION"/>
    <property type="match status" value="1"/>
</dbReference>
<dbReference type="AlphaFoldDB" id="A0A0K0ESL3"/>
<protein>
    <submittedName>
        <fullName evidence="4">LisH domain-containing protein</fullName>
    </submittedName>
</protein>
<proteinExistence type="predicted"/>
<evidence type="ECO:0000313" key="4">
    <source>
        <dbReference type="WBParaSite" id="SSTP_0001244300.1"/>
    </source>
</evidence>
<dbReference type="PROSITE" id="PS50896">
    <property type="entry name" value="LISH"/>
    <property type="match status" value="1"/>
</dbReference>
<dbReference type="Pfam" id="PF00400">
    <property type="entry name" value="WD40"/>
    <property type="match status" value="3"/>
</dbReference>
<dbReference type="WBParaSite" id="SSTP_0001244300.1">
    <property type="protein sequence ID" value="SSTP_0001244300.1"/>
    <property type="gene ID" value="SSTP_0001244300"/>
</dbReference>
<reference evidence="4" key="1">
    <citation type="submission" date="2015-08" db="UniProtKB">
        <authorList>
            <consortium name="WormBaseParasite"/>
        </authorList>
    </citation>
    <scope>IDENTIFICATION</scope>
</reference>
<dbReference type="GO" id="GO:0043161">
    <property type="term" value="P:proteasome-mediated ubiquitin-dependent protein catabolic process"/>
    <property type="evidence" value="ECO:0007669"/>
    <property type="project" value="TreeGrafter"/>
</dbReference>